<evidence type="ECO:0008006" key="5">
    <source>
        <dbReference type="Google" id="ProtNLM"/>
    </source>
</evidence>
<dbReference type="Pfam" id="PF00201">
    <property type="entry name" value="UDPGT"/>
    <property type="match status" value="1"/>
</dbReference>
<name>A0AA38TLG7_9ASTR</name>
<dbReference type="EMBL" id="JARYMX010000004">
    <property type="protein sequence ID" value="KAJ9553662.1"/>
    <property type="molecule type" value="Genomic_DNA"/>
</dbReference>
<accession>A0AA38TLG7</accession>
<dbReference type="InterPro" id="IPR002213">
    <property type="entry name" value="UDP_glucos_trans"/>
</dbReference>
<dbReference type="PANTHER" id="PTHR11926:SF1392">
    <property type="entry name" value="GLYCOSYLTRANSFERASE"/>
    <property type="match status" value="1"/>
</dbReference>
<dbReference type="GO" id="GO:0080044">
    <property type="term" value="F:quercetin 7-O-glucosyltransferase activity"/>
    <property type="evidence" value="ECO:0007669"/>
    <property type="project" value="TreeGrafter"/>
</dbReference>
<reference evidence="3" key="1">
    <citation type="submission" date="2023-03" db="EMBL/GenBank/DDBJ databases">
        <title>Chromosome-scale reference genome and RAD-based genetic map of yellow starthistle (Centaurea solstitialis) reveal putative structural variation and QTLs associated with invader traits.</title>
        <authorList>
            <person name="Reatini B."/>
            <person name="Cang F.A."/>
            <person name="Jiang Q."/>
            <person name="Mckibben M.T.W."/>
            <person name="Barker M.S."/>
            <person name="Rieseberg L.H."/>
            <person name="Dlugosch K.M."/>
        </authorList>
    </citation>
    <scope>NUCLEOTIDE SEQUENCE</scope>
    <source>
        <strain evidence="3">CAN-66</strain>
        <tissue evidence="3">Leaf</tissue>
    </source>
</reference>
<evidence type="ECO:0000313" key="4">
    <source>
        <dbReference type="Proteomes" id="UP001172457"/>
    </source>
</evidence>
<evidence type="ECO:0000256" key="1">
    <source>
        <dbReference type="ARBA" id="ARBA00009995"/>
    </source>
</evidence>
<organism evidence="3 4">
    <name type="scientific">Centaurea solstitialis</name>
    <name type="common">yellow star-thistle</name>
    <dbReference type="NCBI Taxonomy" id="347529"/>
    <lineage>
        <taxon>Eukaryota</taxon>
        <taxon>Viridiplantae</taxon>
        <taxon>Streptophyta</taxon>
        <taxon>Embryophyta</taxon>
        <taxon>Tracheophyta</taxon>
        <taxon>Spermatophyta</taxon>
        <taxon>Magnoliopsida</taxon>
        <taxon>eudicotyledons</taxon>
        <taxon>Gunneridae</taxon>
        <taxon>Pentapetalae</taxon>
        <taxon>asterids</taxon>
        <taxon>campanulids</taxon>
        <taxon>Asterales</taxon>
        <taxon>Asteraceae</taxon>
        <taxon>Carduoideae</taxon>
        <taxon>Cardueae</taxon>
        <taxon>Centaureinae</taxon>
        <taxon>Centaurea</taxon>
    </lineage>
</organism>
<protein>
    <recommendedName>
        <fullName evidence="5">UDP-glycosyltransferase</fullName>
    </recommendedName>
</protein>
<keyword evidence="4" id="KW-1185">Reference proteome</keyword>
<comment type="caution">
    <text evidence="3">The sequence shown here is derived from an EMBL/GenBank/DDBJ whole genome shotgun (WGS) entry which is preliminary data.</text>
</comment>
<keyword evidence="2" id="KW-0808">Transferase</keyword>
<dbReference type="GO" id="GO:0080043">
    <property type="term" value="F:quercetin 3-O-glucosyltransferase activity"/>
    <property type="evidence" value="ECO:0007669"/>
    <property type="project" value="TreeGrafter"/>
</dbReference>
<gene>
    <name evidence="3" type="ORF">OSB04_017707</name>
</gene>
<evidence type="ECO:0000256" key="2">
    <source>
        <dbReference type="ARBA" id="ARBA00022679"/>
    </source>
</evidence>
<sequence length="393" mass="45056">MLSDYFGLQINLSKSKLYGVVVEVVEIQEWANDIGCDWGFLPLLYLGLPIAPDMNHIQSWSAIVEKMKKKLTSRKARALSSGGRLTLVNSVLSILMLHYFSLFRASRGVILEMIVKLNVPWERLEPSLKPKILRCSPTPTHVKHLPKYLHHRPIPLSPQSSTHHRHLTIIAKTHLFQIAFGRKIELAYHGLTNTLQKTVLYVSFESLSSTARLINYSKSGMVSGKSFLWVRRPGSITGGYDQTQLPSEIIKRTKEMGFIIDWAPQEEVLVYRAVGVFLTHSGWNSTLESIMVGVPMICWLFYVDQLGNSCFVEEVWKVGVDIKDTCNRLIVEKVIRNVMDVKRDMFTRSVSLWVNHSKELISETDLLTKSLNRLIDDIRLMTYERHLEINFKC</sequence>
<dbReference type="CDD" id="cd03784">
    <property type="entry name" value="GT1_Gtf-like"/>
    <property type="match status" value="1"/>
</dbReference>
<comment type="similarity">
    <text evidence="1">Belongs to the UDP-glycosyltransferase family.</text>
</comment>
<dbReference type="Gene3D" id="3.40.50.2000">
    <property type="entry name" value="Glycogen Phosphorylase B"/>
    <property type="match status" value="2"/>
</dbReference>
<dbReference type="PANTHER" id="PTHR11926">
    <property type="entry name" value="GLUCOSYL/GLUCURONOSYL TRANSFERASES"/>
    <property type="match status" value="1"/>
</dbReference>
<dbReference type="AlphaFoldDB" id="A0AA38TLG7"/>
<evidence type="ECO:0000313" key="3">
    <source>
        <dbReference type="EMBL" id="KAJ9553662.1"/>
    </source>
</evidence>
<proteinExistence type="inferred from homology"/>
<dbReference type="SUPFAM" id="SSF53756">
    <property type="entry name" value="UDP-Glycosyltransferase/glycogen phosphorylase"/>
    <property type="match status" value="1"/>
</dbReference>
<dbReference type="Proteomes" id="UP001172457">
    <property type="component" value="Chromosome 4"/>
</dbReference>